<reference evidence="3 4" key="1">
    <citation type="submission" date="2023-06" db="EMBL/GenBank/DDBJ databases">
        <title>Roseiconus lacunae JC819 isolated from Gulf of Mannar region, Tamil Nadu.</title>
        <authorList>
            <person name="Pk S."/>
            <person name="Ch S."/>
            <person name="Ch V.R."/>
        </authorList>
    </citation>
    <scope>NUCLEOTIDE SEQUENCE [LARGE SCALE GENOMIC DNA]</scope>
    <source>
        <strain evidence="3 4">JC819</strain>
    </source>
</reference>
<dbReference type="PANTHER" id="PTHR12128:SF72">
    <property type="entry name" value="DIHYDRODIPICOLINATE SYNTHASE"/>
    <property type="match status" value="1"/>
</dbReference>
<dbReference type="RefSeq" id="WP_289166044.1">
    <property type="nucleotide sequence ID" value="NZ_JASZZN010000020.1"/>
</dbReference>
<dbReference type="PIRSF" id="PIRSF001365">
    <property type="entry name" value="DHDPS"/>
    <property type="match status" value="1"/>
</dbReference>
<dbReference type="Gene3D" id="3.20.20.70">
    <property type="entry name" value="Aldolase class I"/>
    <property type="match status" value="1"/>
</dbReference>
<comment type="similarity">
    <text evidence="2">Belongs to the DapA family.</text>
</comment>
<proteinExistence type="inferred from homology"/>
<name>A0ABT7PP47_9BACT</name>
<dbReference type="PANTHER" id="PTHR12128">
    <property type="entry name" value="DIHYDRODIPICOLINATE SYNTHASE"/>
    <property type="match status" value="1"/>
</dbReference>
<dbReference type="EMBL" id="JASZZN010000020">
    <property type="protein sequence ID" value="MDM4018283.1"/>
    <property type="molecule type" value="Genomic_DNA"/>
</dbReference>
<organism evidence="3 4">
    <name type="scientific">Roseiconus lacunae</name>
    <dbReference type="NCBI Taxonomy" id="2605694"/>
    <lineage>
        <taxon>Bacteria</taxon>
        <taxon>Pseudomonadati</taxon>
        <taxon>Planctomycetota</taxon>
        <taxon>Planctomycetia</taxon>
        <taxon>Pirellulales</taxon>
        <taxon>Pirellulaceae</taxon>
        <taxon>Roseiconus</taxon>
    </lineage>
</organism>
<evidence type="ECO:0000256" key="1">
    <source>
        <dbReference type="ARBA" id="ARBA00023239"/>
    </source>
</evidence>
<dbReference type="CDD" id="cd00408">
    <property type="entry name" value="DHDPS-like"/>
    <property type="match status" value="1"/>
</dbReference>
<evidence type="ECO:0000313" key="4">
    <source>
        <dbReference type="Proteomes" id="UP001239462"/>
    </source>
</evidence>
<sequence length="346" mass="37498">MAVLQAEPHRALRQPLFYRQQDFDAASNVEIAVTGERNVFQGCIPALMTPCSDQGEPLWDALVAHGKRLIGQGMTAVVYCGSMGDWPLLTDQQRQTGVKALVDAGVPVVVGTGAQSPRQAADHAAHAQQVGAAGLMVIPRVLSRGSSIAAQRHHFAAILNAAPDLPAVIYNSPYYGYQTRADLFFELRREFSNLVGFKEFGGAESLTYAAENITSGDPTLSLMVGVDTQVLHGFYNCGAVGAITGVGNALPKQVLRLVELSQKAAGGDAASLRLATELESALAVLSKFDEGPDLVLYYKRLMVLEGHVEFEHHFNPTDKLSMSQQAFLEDQWSQFKTWWGHWEGAA</sequence>
<dbReference type="SMART" id="SM01130">
    <property type="entry name" value="DHDPS"/>
    <property type="match status" value="1"/>
</dbReference>
<accession>A0ABT7PP47</accession>
<comment type="caution">
    <text evidence="3">The sequence shown here is derived from an EMBL/GenBank/DDBJ whole genome shotgun (WGS) entry which is preliminary data.</text>
</comment>
<evidence type="ECO:0000256" key="2">
    <source>
        <dbReference type="PIRNR" id="PIRNR001365"/>
    </source>
</evidence>
<dbReference type="SUPFAM" id="SSF51569">
    <property type="entry name" value="Aldolase"/>
    <property type="match status" value="1"/>
</dbReference>
<dbReference type="Proteomes" id="UP001239462">
    <property type="component" value="Unassembled WGS sequence"/>
</dbReference>
<keyword evidence="1 2" id="KW-0456">Lyase</keyword>
<evidence type="ECO:0000313" key="3">
    <source>
        <dbReference type="EMBL" id="MDM4018283.1"/>
    </source>
</evidence>
<keyword evidence="4" id="KW-1185">Reference proteome</keyword>
<dbReference type="PRINTS" id="PR00146">
    <property type="entry name" value="DHPICSNTHASE"/>
</dbReference>
<dbReference type="InterPro" id="IPR013785">
    <property type="entry name" value="Aldolase_TIM"/>
</dbReference>
<dbReference type="Pfam" id="PF00701">
    <property type="entry name" value="DHDPS"/>
    <property type="match status" value="1"/>
</dbReference>
<dbReference type="InterPro" id="IPR002220">
    <property type="entry name" value="DapA-like"/>
</dbReference>
<protein>
    <submittedName>
        <fullName evidence="3">Dihydrodipicolinate synthase family protein</fullName>
    </submittedName>
</protein>
<gene>
    <name evidence="3" type="ORF">QTN89_22725</name>
</gene>